<dbReference type="OrthoDB" id="119951at2"/>
<evidence type="ECO:0000313" key="4">
    <source>
        <dbReference type="Proteomes" id="UP000239504"/>
    </source>
</evidence>
<dbReference type="RefSeq" id="WP_104832103.1">
    <property type="nucleotide sequence ID" value="NZ_PJCH01000017.1"/>
</dbReference>
<accession>A0A2S7JYY2</accession>
<dbReference type="InterPro" id="IPR050491">
    <property type="entry name" value="AmpC-like"/>
</dbReference>
<dbReference type="GO" id="GO:0016787">
    <property type="term" value="F:hydrolase activity"/>
    <property type="evidence" value="ECO:0007669"/>
    <property type="project" value="UniProtKB-KW"/>
</dbReference>
<dbReference type="Proteomes" id="UP000239504">
    <property type="component" value="Unassembled WGS sequence"/>
</dbReference>
<proteinExistence type="predicted"/>
<dbReference type="InterPro" id="IPR012338">
    <property type="entry name" value="Beta-lactam/transpept-like"/>
</dbReference>
<keyword evidence="4" id="KW-1185">Reference proteome</keyword>
<dbReference type="SUPFAM" id="SSF56601">
    <property type="entry name" value="beta-lactamase/transpeptidase-like"/>
    <property type="match status" value="1"/>
</dbReference>
<feature type="chain" id="PRO_5015400099" evidence="1">
    <location>
        <begin position="23"/>
        <end position="416"/>
    </location>
</feature>
<comment type="caution">
    <text evidence="3">The sequence shown here is derived from an EMBL/GenBank/DDBJ whole genome shotgun (WGS) entry which is preliminary data.</text>
</comment>
<keyword evidence="1" id="KW-0732">Signal</keyword>
<dbReference type="EMBL" id="PJCH01000017">
    <property type="protein sequence ID" value="PQA85463.1"/>
    <property type="molecule type" value="Genomic_DNA"/>
</dbReference>
<feature type="signal peptide" evidence="1">
    <location>
        <begin position="1"/>
        <end position="22"/>
    </location>
</feature>
<dbReference type="PANTHER" id="PTHR46825:SF15">
    <property type="entry name" value="BETA-LACTAMASE-RELATED DOMAIN-CONTAINING PROTEIN"/>
    <property type="match status" value="1"/>
</dbReference>
<reference evidence="3 4" key="1">
    <citation type="submission" date="2017-12" db="EMBL/GenBank/DDBJ databases">
        <authorList>
            <person name="Hurst M.R.H."/>
        </authorList>
    </citation>
    <scope>NUCLEOTIDE SEQUENCE [LARGE SCALE GENOMIC DNA]</scope>
    <source>
        <strain evidence="3 4">SY-3-19</strain>
    </source>
</reference>
<dbReference type="InterPro" id="IPR001466">
    <property type="entry name" value="Beta-lactam-related"/>
</dbReference>
<feature type="domain" description="Beta-lactamase-related" evidence="2">
    <location>
        <begin position="46"/>
        <end position="379"/>
    </location>
</feature>
<sequence>MGKWLVSLILSGVACLTPGAAADNAPTPLTPFLGPVSLEESQLQKIDQTLERAMATGDFVGLAVAVVRDGETKFLKTYGVTEIDGGAAVTPNTLFRIASLSKGFASSLAGLAVEEGKLSLDAPAIDFAPDLKLAGGAEKALTLAELLSHRTGLPPNAYDNLLEAGIAPAKILPRYRKVKPICRVGDCYAYQNVVYDIAGLALAETYHEPYAELVETRLFAPLGMKTASIGFDALTASADWARPHKRDRRKSEDAAPNPWHEIEVKKPYYDIPAAGGVNASISDMAQWLKAQLGDRPDVLDATVLDLIHAPQVPTRSETRRMRRVMENLNASQYGLGWRVYDYGGKTVIAHGGSVDGYGAQIAFIPELDAGIVVLANARTKRMWSIAPMFLDLTLGLPQKDWLALEETTGGGAAGLQ</sequence>
<organism evidence="3 4">
    <name type="scientific">Hyphococcus luteus</name>
    <dbReference type="NCBI Taxonomy" id="2058213"/>
    <lineage>
        <taxon>Bacteria</taxon>
        <taxon>Pseudomonadati</taxon>
        <taxon>Pseudomonadota</taxon>
        <taxon>Alphaproteobacteria</taxon>
        <taxon>Parvularculales</taxon>
        <taxon>Parvularculaceae</taxon>
        <taxon>Hyphococcus</taxon>
    </lineage>
</organism>
<protein>
    <submittedName>
        <fullName evidence="3">Serine hydrolase</fullName>
    </submittedName>
</protein>
<keyword evidence="3" id="KW-0378">Hydrolase</keyword>
<evidence type="ECO:0000313" key="3">
    <source>
        <dbReference type="EMBL" id="PQA85463.1"/>
    </source>
</evidence>
<name>A0A2S7JYY2_9PROT</name>
<dbReference type="Gene3D" id="3.40.710.10">
    <property type="entry name" value="DD-peptidase/beta-lactamase superfamily"/>
    <property type="match status" value="1"/>
</dbReference>
<dbReference type="AlphaFoldDB" id="A0A2S7JYY2"/>
<dbReference type="PROSITE" id="PS51257">
    <property type="entry name" value="PROKAR_LIPOPROTEIN"/>
    <property type="match status" value="1"/>
</dbReference>
<dbReference type="Pfam" id="PF00144">
    <property type="entry name" value="Beta-lactamase"/>
    <property type="match status" value="1"/>
</dbReference>
<evidence type="ECO:0000259" key="2">
    <source>
        <dbReference type="Pfam" id="PF00144"/>
    </source>
</evidence>
<gene>
    <name evidence="3" type="ORF">CW354_21195</name>
</gene>
<evidence type="ECO:0000256" key="1">
    <source>
        <dbReference type="SAM" id="SignalP"/>
    </source>
</evidence>
<dbReference type="PANTHER" id="PTHR46825">
    <property type="entry name" value="D-ALANYL-D-ALANINE-CARBOXYPEPTIDASE/ENDOPEPTIDASE AMPH"/>
    <property type="match status" value="1"/>
</dbReference>